<reference evidence="1 2" key="1">
    <citation type="submission" date="2024-11" db="EMBL/GenBank/DDBJ databases">
        <title>Chromosome-level genome assembly of Eucalyptus globulus Labill. provides insights into its genome evolution.</title>
        <authorList>
            <person name="Li X."/>
        </authorList>
    </citation>
    <scope>NUCLEOTIDE SEQUENCE [LARGE SCALE GENOMIC DNA]</scope>
    <source>
        <strain evidence="1">CL2024</strain>
        <tissue evidence="1">Fresh tender leaves</tissue>
    </source>
</reference>
<evidence type="ECO:0000313" key="1">
    <source>
        <dbReference type="EMBL" id="KAL3720238.1"/>
    </source>
</evidence>
<protein>
    <submittedName>
        <fullName evidence="1">Uncharacterized protein</fullName>
    </submittedName>
</protein>
<comment type="caution">
    <text evidence="1">The sequence shown here is derived from an EMBL/GenBank/DDBJ whole genome shotgun (WGS) entry which is preliminary data.</text>
</comment>
<sequence>MWRGPVASVEPLVMSTPGKIVIKATMRTERSEEEAEGSVIRKMDVERRSLGTVVVGLGLRMLGTNEFGSWFKGAVCLLKHTVIIRVLRLQTHRQRREA</sequence>
<dbReference type="AlphaFoldDB" id="A0ABD3J0T1"/>
<name>A0ABD3J0T1_EUCGL</name>
<dbReference type="EMBL" id="JBJKBG010000010">
    <property type="protein sequence ID" value="KAL3720238.1"/>
    <property type="molecule type" value="Genomic_DNA"/>
</dbReference>
<gene>
    <name evidence="1" type="ORF">ACJRO7_005122</name>
</gene>
<proteinExistence type="predicted"/>
<accession>A0ABD3J0T1</accession>
<dbReference type="Proteomes" id="UP001634007">
    <property type="component" value="Unassembled WGS sequence"/>
</dbReference>
<organism evidence="1 2">
    <name type="scientific">Eucalyptus globulus</name>
    <name type="common">Tasmanian blue gum</name>
    <dbReference type="NCBI Taxonomy" id="34317"/>
    <lineage>
        <taxon>Eukaryota</taxon>
        <taxon>Viridiplantae</taxon>
        <taxon>Streptophyta</taxon>
        <taxon>Embryophyta</taxon>
        <taxon>Tracheophyta</taxon>
        <taxon>Spermatophyta</taxon>
        <taxon>Magnoliopsida</taxon>
        <taxon>eudicotyledons</taxon>
        <taxon>Gunneridae</taxon>
        <taxon>Pentapetalae</taxon>
        <taxon>rosids</taxon>
        <taxon>malvids</taxon>
        <taxon>Myrtales</taxon>
        <taxon>Myrtaceae</taxon>
        <taxon>Myrtoideae</taxon>
        <taxon>Eucalypteae</taxon>
        <taxon>Eucalyptus</taxon>
    </lineage>
</organism>
<evidence type="ECO:0000313" key="2">
    <source>
        <dbReference type="Proteomes" id="UP001634007"/>
    </source>
</evidence>
<keyword evidence="2" id="KW-1185">Reference proteome</keyword>